<keyword evidence="3" id="KW-1185">Reference proteome</keyword>
<proteinExistence type="predicted"/>
<feature type="compositionally biased region" description="Acidic residues" evidence="1">
    <location>
        <begin position="58"/>
        <end position="67"/>
    </location>
</feature>
<gene>
    <name evidence="2" type="ORF">GQ55_9G091900</name>
</gene>
<feature type="region of interest" description="Disordered" evidence="1">
    <location>
        <begin position="46"/>
        <end position="102"/>
    </location>
</feature>
<evidence type="ECO:0000313" key="3">
    <source>
        <dbReference type="Proteomes" id="UP000244336"/>
    </source>
</evidence>
<dbReference type="Gramene" id="PUZ37112">
    <property type="protein sequence ID" value="PUZ37112"/>
    <property type="gene ID" value="GQ55_9G091900"/>
</dbReference>
<evidence type="ECO:0000256" key="1">
    <source>
        <dbReference type="SAM" id="MobiDB-lite"/>
    </source>
</evidence>
<accession>A0A2T7C186</accession>
<dbReference type="PANTHER" id="PTHR47127">
    <property type="entry name" value="10A19I.15"/>
    <property type="match status" value="1"/>
</dbReference>
<feature type="compositionally biased region" description="Polar residues" evidence="1">
    <location>
        <begin position="73"/>
        <end position="83"/>
    </location>
</feature>
<protein>
    <submittedName>
        <fullName evidence="2">Uncharacterized protein</fullName>
    </submittedName>
</protein>
<dbReference type="EMBL" id="CM009757">
    <property type="protein sequence ID" value="PUZ37112.1"/>
    <property type="molecule type" value="Genomic_DNA"/>
</dbReference>
<name>A0A2T7C186_9POAL</name>
<dbReference type="OrthoDB" id="686674at2759"/>
<sequence>MITLAEKHFNGHVKEHPKDVEFLNTHLINYLPMQNIFGNGVATGRFAMRSNEPSGEQQEQESIDLDADAPNTPVANQNSQGTSGDKGGLGKRKRGLSEEEGQLYGGLVKSVDALSDSIR</sequence>
<dbReference type="AlphaFoldDB" id="A0A2T7C186"/>
<dbReference type="Proteomes" id="UP000244336">
    <property type="component" value="Chromosome 9"/>
</dbReference>
<evidence type="ECO:0000313" key="2">
    <source>
        <dbReference type="EMBL" id="PUZ37112.1"/>
    </source>
</evidence>
<reference evidence="2 3" key="1">
    <citation type="submission" date="2018-04" db="EMBL/GenBank/DDBJ databases">
        <title>WGS assembly of Panicum hallii var. hallii HAL2.</title>
        <authorList>
            <person name="Lovell J."/>
            <person name="Jenkins J."/>
            <person name="Lowry D."/>
            <person name="Mamidi S."/>
            <person name="Sreedasyam A."/>
            <person name="Weng X."/>
            <person name="Barry K."/>
            <person name="Bonette J."/>
            <person name="Campitelli B."/>
            <person name="Daum C."/>
            <person name="Gordon S."/>
            <person name="Gould B."/>
            <person name="Lipzen A."/>
            <person name="MacQueen A."/>
            <person name="Palacio-Mejia J."/>
            <person name="Plott C."/>
            <person name="Shakirov E."/>
            <person name="Shu S."/>
            <person name="Yoshinaga Y."/>
            <person name="Zane M."/>
            <person name="Rokhsar D."/>
            <person name="Grimwood J."/>
            <person name="Schmutz J."/>
            <person name="Juenger T."/>
        </authorList>
    </citation>
    <scope>NUCLEOTIDE SEQUENCE [LARGE SCALE GENOMIC DNA]</scope>
    <source>
        <strain evidence="3">cv. HAL2</strain>
    </source>
</reference>
<organism evidence="2 3">
    <name type="scientific">Panicum hallii var. hallii</name>
    <dbReference type="NCBI Taxonomy" id="1504633"/>
    <lineage>
        <taxon>Eukaryota</taxon>
        <taxon>Viridiplantae</taxon>
        <taxon>Streptophyta</taxon>
        <taxon>Embryophyta</taxon>
        <taxon>Tracheophyta</taxon>
        <taxon>Spermatophyta</taxon>
        <taxon>Magnoliopsida</taxon>
        <taxon>Liliopsida</taxon>
        <taxon>Poales</taxon>
        <taxon>Poaceae</taxon>
        <taxon>PACMAD clade</taxon>
        <taxon>Panicoideae</taxon>
        <taxon>Panicodae</taxon>
        <taxon>Paniceae</taxon>
        <taxon>Panicinae</taxon>
        <taxon>Panicum</taxon>
        <taxon>Panicum sect. Panicum</taxon>
    </lineage>
</organism>